<proteinExistence type="predicted"/>
<feature type="domain" description="UspA" evidence="1">
    <location>
        <begin position="2"/>
        <end position="148"/>
    </location>
</feature>
<dbReference type="RefSeq" id="WP_164030369.1">
    <property type="nucleotide sequence ID" value="NZ_JAABOQ010000002.1"/>
</dbReference>
<accession>A0A6M0CG37</accession>
<evidence type="ECO:0000313" key="3">
    <source>
        <dbReference type="Proteomes" id="UP000474296"/>
    </source>
</evidence>
<gene>
    <name evidence="2" type="ORF">GWK10_06380</name>
</gene>
<dbReference type="AlphaFoldDB" id="A0A6M0CG37"/>
<evidence type="ECO:0000259" key="1">
    <source>
        <dbReference type="Pfam" id="PF00582"/>
    </source>
</evidence>
<dbReference type="EMBL" id="JAABOQ010000002">
    <property type="protein sequence ID" value="NER16828.1"/>
    <property type="molecule type" value="Genomic_DNA"/>
</dbReference>
<dbReference type="Pfam" id="PF00582">
    <property type="entry name" value="Usp"/>
    <property type="match status" value="1"/>
</dbReference>
<protein>
    <submittedName>
        <fullName evidence="2">Universal stress protein</fullName>
    </submittedName>
</protein>
<reference evidence="2 3" key="1">
    <citation type="submission" date="2020-01" db="EMBL/GenBank/DDBJ databases">
        <title>Spongiivirga citrea KCTC 32990T.</title>
        <authorList>
            <person name="Wang G."/>
        </authorList>
    </citation>
    <scope>NUCLEOTIDE SEQUENCE [LARGE SCALE GENOMIC DNA]</scope>
    <source>
        <strain evidence="2 3">KCTC 32990</strain>
    </source>
</reference>
<keyword evidence="3" id="KW-1185">Reference proteome</keyword>
<dbReference type="Proteomes" id="UP000474296">
    <property type="component" value="Unassembled WGS sequence"/>
</dbReference>
<comment type="caution">
    <text evidence="2">The sequence shown here is derived from an EMBL/GenBank/DDBJ whole genome shotgun (WGS) entry which is preliminary data.</text>
</comment>
<name>A0A6M0CG37_9FLAO</name>
<dbReference type="Gene3D" id="3.40.50.12370">
    <property type="match status" value="1"/>
</dbReference>
<sequence>MKKKILLPTDFSKNSWNAIAYAIELYKNELVDFYLLNAFNASTYIQDILVVPDEGETLFERSKKKSQMGLKKILLQIKAHGENRDHNYFTASVFDSPLDAVKNCIEAKDIELVIVSNKGETNDLDTILGSNTIDMMEKVRNCPVLMIPADVTFKEPNEIVFPTSFKTHYKRRELTHLYEIAKITNAPIRVLHISKEDELSQDQIEKKALLEECLDGLEYSFHYLENTNVNNGLKLFVQSRESEMIVFINKKHAFFGSVLTKPMVKDLGYSSKVPVLALHDLRN</sequence>
<dbReference type="SUPFAM" id="SSF52402">
    <property type="entry name" value="Adenine nucleotide alpha hydrolases-like"/>
    <property type="match status" value="2"/>
</dbReference>
<evidence type="ECO:0000313" key="2">
    <source>
        <dbReference type="EMBL" id="NER16828.1"/>
    </source>
</evidence>
<dbReference type="InterPro" id="IPR006016">
    <property type="entry name" value="UspA"/>
</dbReference>
<organism evidence="2 3">
    <name type="scientific">Spongiivirga citrea</name>
    <dbReference type="NCBI Taxonomy" id="1481457"/>
    <lineage>
        <taxon>Bacteria</taxon>
        <taxon>Pseudomonadati</taxon>
        <taxon>Bacteroidota</taxon>
        <taxon>Flavobacteriia</taxon>
        <taxon>Flavobacteriales</taxon>
        <taxon>Flavobacteriaceae</taxon>
        <taxon>Spongiivirga</taxon>
    </lineage>
</organism>
<dbReference type="CDD" id="cd00293">
    <property type="entry name" value="USP-like"/>
    <property type="match status" value="1"/>
</dbReference>